<dbReference type="PANTHER" id="PTHR43708:SF5">
    <property type="entry name" value="CONSERVED EXPRESSED OXIDOREDUCTASE (EUROFUNG)-RELATED"/>
    <property type="match status" value="1"/>
</dbReference>
<dbReference type="Pfam" id="PF01408">
    <property type="entry name" value="GFO_IDH_MocA"/>
    <property type="match status" value="1"/>
</dbReference>
<evidence type="ECO:0000313" key="7">
    <source>
        <dbReference type="Proteomes" id="UP000504882"/>
    </source>
</evidence>
<dbReference type="Gene3D" id="3.40.50.720">
    <property type="entry name" value="NAD(P)-binding Rossmann-like Domain"/>
    <property type="match status" value="1"/>
</dbReference>
<keyword evidence="3" id="KW-0520">NAD</keyword>
<dbReference type="EMBL" id="SMNA01000012">
    <property type="protein sequence ID" value="TDE89556.1"/>
    <property type="molecule type" value="Genomic_DNA"/>
</dbReference>
<evidence type="ECO:0000259" key="4">
    <source>
        <dbReference type="Pfam" id="PF01408"/>
    </source>
</evidence>
<sequence>MSTTSPDPIGVGIVGMGNSGWFYHAEGTLEHSPDYTIAAVNARTTERTEAAAARFGARGHATWQVLIEDPAVRLVVIATPHHLHEPVAVAALEAGKDVVVEKPMAVTAAETDRMIATAERTGRLLTVFQNRRWEPTFRLIRELVAAGEIGDVWRVEERRMHAGKYTVSAERAHAGTALAQWAHTTAGGGGVGYLIAPHLIDHQVVLHGARPESVAALTHTYPGDEVEHYLDLRLRFPGARDARIEIFRENAVDLPKWSVFGSEGTIVCPDFQTLRLDRSDGTSRLETGLRPLQACDEFYEALAVALRDGGPPPVDPNEAAVVVEVLEAAHRSAAAGGVVVDLP</sequence>
<dbReference type="Gene3D" id="3.30.360.10">
    <property type="entry name" value="Dihydrodipicolinate Reductase, domain 2"/>
    <property type="match status" value="1"/>
</dbReference>
<name>A0ABY2DYJ3_9MICO</name>
<feature type="domain" description="Gfo/Idh/MocA-like oxidoreductase N-terminal" evidence="4">
    <location>
        <begin position="9"/>
        <end position="127"/>
    </location>
</feature>
<dbReference type="RefSeq" id="WP_133109558.1">
    <property type="nucleotide sequence ID" value="NZ_SMNA01000012.1"/>
</dbReference>
<organism evidence="6 7">
    <name type="scientific">Occultella glacieicola</name>
    <dbReference type="NCBI Taxonomy" id="2518684"/>
    <lineage>
        <taxon>Bacteria</taxon>
        <taxon>Bacillati</taxon>
        <taxon>Actinomycetota</taxon>
        <taxon>Actinomycetes</taxon>
        <taxon>Micrococcales</taxon>
        <taxon>Ruaniaceae</taxon>
        <taxon>Occultella</taxon>
    </lineage>
</organism>
<dbReference type="InterPro" id="IPR036291">
    <property type="entry name" value="NAD(P)-bd_dom_sf"/>
</dbReference>
<dbReference type="Pfam" id="PF22725">
    <property type="entry name" value="GFO_IDH_MocA_C3"/>
    <property type="match status" value="1"/>
</dbReference>
<dbReference type="InterPro" id="IPR051317">
    <property type="entry name" value="Gfo/Idh/MocA_oxidoreduct"/>
</dbReference>
<dbReference type="InterPro" id="IPR000683">
    <property type="entry name" value="Gfo/Idh/MocA-like_OxRdtase_N"/>
</dbReference>
<accession>A0ABY2DYJ3</accession>
<gene>
    <name evidence="6" type="ORF">EXU48_20555</name>
</gene>
<feature type="domain" description="GFO/IDH/MocA-like oxidoreductase" evidence="5">
    <location>
        <begin position="137"/>
        <end position="267"/>
    </location>
</feature>
<reference evidence="6 7" key="1">
    <citation type="submission" date="2019-03" db="EMBL/GenBank/DDBJ databases">
        <title>Genomic features of bacteria from cold environments.</title>
        <authorList>
            <person name="Shen L."/>
        </authorList>
    </citation>
    <scope>NUCLEOTIDE SEQUENCE [LARGE SCALE GENOMIC DNA]</scope>
    <source>
        <strain evidence="7">T3246-1</strain>
    </source>
</reference>
<dbReference type="PANTHER" id="PTHR43708">
    <property type="entry name" value="CONSERVED EXPRESSED OXIDOREDUCTASE (EUROFUNG)"/>
    <property type="match status" value="1"/>
</dbReference>
<dbReference type="SUPFAM" id="SSF51735">
    <property type="entry name" value="NAD(P)-binding Rossmann-fold domains"/>
    <property type="match status" value="1"/>
</dbReference>
<protein>
    <submittedName>
        <fullName evidence="6">Gfo/Idh/MocA family oxidoreductase</fullName>
    </submittedName>
</protein>
<keyword evidence="7" id="KW-1185">Reference proteome</keyword>
<dbReference type="SUPFAM" id="SSF55347">
    <property type="entry name" value="Glyceraldehyde-3-phosphate dehydrogenase-like, C-terminal domain"/>
    <property type="match status" value="1"/>
</dbReference>
<evidence type="ECO:0000256" key="1">
    <source>
        <dbReference type="ARBA" id="ARBA00010928"/>
    </source>
</evidence>
<evidence type="ECO:0000256" key="3">
    <source>
        <dbReference type="ARBA" id="ARBA00023027"/>
    </source>
</evidence>
<evidence type="ECO:0000313" key="6">
    <source>
        <dbReference type="EMBL" id="TDE89556.1"/>
    </source>
</evidence>
<evidence type="ECO:0000256" key="2">
    <source>
        <dbReference type="ARBA" id="ARBA00023002"/>
    </source>
</evidence>
<dbReference type="Proteomes" id="UP000504882">
    <property type="component" value="Unassembled WGS sequence"/>
</dbReference>
<keyword evidence="2" id="KW-0560">Oxidoreductase</keyword>
<comment type="caution">
    <text evidence="6">The sequence shown here is derived from an EMBL/GenBank/DDBJ whole genome shotgun (WGS) entry which is preliminary data.</text>
</comment>
<proteinExistence type="inferred from homology"/>
<dbReference type="InterPro" id="IPR055170">
    <property type="entry name" value="GFO_IDH_MocA-like_dom"/>
</dbReference>
<evidence type="ECO:0000259" key="5">
    <source>
        <dbReference type="Pfam" id="PF22725"/>
    </source>
</evidence>
<comment type="similarity">
    <text evidence="1">Belongs to the Gfo/Idh/MocA family.</text>
</comment>